<proteinExistence type="predicted"/>
<accession>A0A2S6EZC2</accession>
<sequence length="215" mass="24201">MLKKMFSMIKNQISGSKKIITRCDENGSLCVIPKDILVHELLPFLDLKALMKLRSASKELYDLVNLFLKNEVYAKRIGLIALSKGSKFYAIGESVAHRVISDSIWDAIFNDGFQDINITPLHISNSFSSKVTLFKSEKAAKEKIKSQTFFGENQKVYSKPYLAKVDLLEDVLFAKLDKDTIGYTTEAIPFEQIGKCSIQYIEDSEPSTSNINTSP</sequence>
<gene>
    <name evidence="1" type="ORF">C3928_07080</name>
</gene>
<name>A0A2S6EZC2_LEGPN</name>
<evidence type="ECO:0000313" key="1">
    <source>
        <dbReference type="EMBL" id="PPK30521.1"/>
    </source>
</evidence>
<dbReference type="AlphaFoldDB" id="A0A2S6EZC2"/>
<reference evidence="1 2" key="1">
    <citation type="submission" date="2018-02" db="EMBL/GenBank/DDBJ databases">
        <title>Draft genome sequences of four Legionella pneumophila clinical strains isolated in Ontario.</title>
        <authorList>
            <person name="Fortuna A."/>
            <person name="Ramnarine R."/>
            <person name="Li A."/>
            <person name="Frantz C."/>
            <person name="Mallo G."/>
        </authorList>
    </citation>
    <scope>NUCLEOTIDE SEQUENCE [LARGE SCALE GENOMIC DNA]</scope>
    <source>
        <strain evidence="1 2">LG61</strain>
    </source>
</reference>
<protein>
    <submittedName>
        <fullName evidence="1">Uncharacterized protein</fullName>
    </submittedName>
</protein>
<dbReference type="EMBL" id="PQWY01000011">
    <property type="protein sequence ID" value="PPK30521.1"/>
    <property type="molecule type" value="Genomic_DNA"/>
</dbReference>
<evidence type="ECO:0000313" key="2">
    <source>
        <dbReference type="Proteomes" id="UP000239239"/>
    </source>
</evidence>
<dbReference type="RefSeq" id="WP_027226916.1">
    <property type="nucleotide sequence ID" value="NZ_CP017601.1"/>
</dbReference>
<dbReference type="Proteomes" id="UP000239239">
    <property type="component" value="Unassembled WGS sequence"/>
</dbReference>
<comment type="caution">
    <text evidence="1">The sequence shown here is derived from an EMBL/GenBank/DDBJ whole genome shotgun (WGS) entry which is preliminary data.</text>
</comment>
<dbReference type="OrthoDB" id="5657153at2"/>
<organism evidence="1 2">
    <name type="scientific">Legionella pneumophila</name>
    <dbReference type="NCBI Taxonomy" id="446"/>
    <lineage>
        <taxon>Bacteria</taxon>
        <taxon>Pseudomonadati</taxon>
        <taxon>Pseudomonadota</taxon>
        <taxon>Gammaproteobacteria</taxon>
        <taxon>Legionellales</taxon>
        <taxon>Legionellaceae</taxon>
        <taxon>Legionella</taxon>
    </lineage>
</organism>